<keyword evidence="2" id="KW-1185">Reference proteome</keyword>
<evidence type="ECO:0000313" key="1">
    <source>
        <dbReference type="EMBL" id="MPC47568.1"/>
    </source>
</evidence>
<dbReference type="AlphaFoldDB" id="A0A5B7FRL0"/>
<sequence>MNKITRPVTEGVKLIISGSFLATDPKPQQLLRSGTGVASRLLESPDLLPYTADVETMPILQETQLSSG</sequence>
<protein>
    <submittedName>
        <fullName evidence="1">Uncharacterized protein</fullName>
    </submittedName>
</protein>
<evidence type="ECO:0000313" key="2">
    <source>
        <dbReference type="Proteomes" id="UP000324222"/>
    </source>
</evidence>
<dbReference type="Proteomes" id="UP000324222">
    <property type="component" value="Unassembled WGS sequence"/>
</dbReference>
<dbReference type="EMBL" id="VSRR010007807">
    <property type="protein sequence ID" value="MPC47568.1"/>
    <property type="molecule type" value="Genomic_DNA"/>
</dbReference>
<proteinExistence type="predicted"/>
<accession>A0A5B7FRL0</accession>
<name>A0A5B7FRL0_PORTR</name>
<organism evidence="1 2">
    <name type="scientific">Portunus trituberculatus</name>
    <name type="common">Swimming crab</name>
    <name type="synonym">Neptunus trituberculatus</name>
    <dbReference type="NCBI Taxonomy" id="210409"/>
    <lineage>
        <taxon>Eukaryota</taxon>
        <taxon>Metazoa</taxon>
        <taxon>Ecdysozoa</taxon>
        <taxon>Arthropoda</taxon>
        <taxon>Crustacea</taxon>
        <taxon>Multicrustacea</taxon>
        <taxon>Malacostraca</taxon>
        <taxon>Eumalacostraca</taxon>
        <taxon>Eucarida</taxon>
        <taxon>Decapoda</taxon>
        <taxon>Pleocyemata</taxon>
        <taxon>Brachyura</taxon>
        <taxon>Eubrachyura</taxon>
        <taxon>Portunoidea</taxon>
        <taxon>Portunidae</taxon>
        <taxon>Portuninae</taxon>
        <taxon>Portunus</taxon>
    </lineage>
</organism>
<reference evidence="1 2" key="1">
    <citation type="submission" date="2019-05" db="EMBL/GenBank/DDBJ databases">
        <title>Another draft genome of Portunus trituberculatus and its Hox gene families provides insights of decapod evolution.</title>
        <authorList>
            <person name="Jeong J.-H."/>
            <person name="Song I."/>
            <person name="Kim S."/>
            <person name="Choi T."/>
            <person name="Kim D."/>
            <person name="Ryu S."/>
            <person name="Kim W."/>
        </authorList>
    </citation>
    <scope>NUCLEOTIDE SEQUENCE [LARGE SCALE GENOMIC DNA]</scope>
    <source>
        <tissue evidence="1">Muscle</tissue>
    </source>
</reference>
<comment type="caution">
    <text evidence="1">The sequence shown here is derived from an EMBL/GenBank/DDBJ whole genome shotgun (WGS) entry which is preliminary data.</text>
</comment>
<gene>
    <name evidence="1" type="ORF">E2C01_041318</name>
</gene>